<sequence>MVRKPCPKSKKKTNSASCAPFSDSEDDLHPSPQLLRPLSCRSTSLADLTSDMPSTSAAAAAKMMQAPSSALSTKPSLSPLATMVTRASAAAARAAIPAAAKATAPTRVAAAAANRPPAATAPTTDSAARVAAHAAQRPPVSAGALAAPVQSQPTLHEILKEQRKKLEMERKATAKLMAEFEARHKKRTTTLGSSIIKATAKKSKRTAIPKEKPVSSQRSITNYFEILSDADDVAQR</sequence>
<feature type="compositionally biased region" description="Basic residues" evidence="2">
    <location>
        <begin position="1"/>
        <end position="13"/>
    </location>
</feature>
<evidence type="ECO:0000256" key="2">
    <source>
        <dbReference type="SAM" id="MobiDB-lite"/>
    </source>
</evidence>
<evidence type="ECO:0000313" key="3">
    <source>
        <dbReference type="EMBL" id="EDW37764.1"/>
    </source>
</evidence>
<dbReference type="Proteomes" id="UP000008744">
    <property type="component" value="Unassembled WGS sequence"/>
</dbReference>
<evidence type="ECO:0000313" key="4">
    <source>
        <dbReference type="Proteomes" id="UP000008744"/>
    </source>
</evidence>
<reference evidence="3 4" key="1">
    <citation type="journal article" date="2007" name="Nature">
        <title>Evolution of genes and genomes on the Drosophila phylogeny.</title>
        <authorList>
            <consortium name="Drosophila 12 Genomes Consortium"/>
            <person name="Clark A.G."/>
            <person name="Eisen M.B."/>
            <person name="Smith D.R."/>
            <person name="Bergman C.M."/>
            <person name="Oliver B."/>
            <person name="Markow T.A."/>
            <person name="Kaufman T.C."/>
            <person name="Kellis M."/>
            <person name="Gelbart W."/>
            <person name="Iyer V.N."/>
            <person name="Pollard D.A."/>
            <person name="Sackton T.B."/>
            <person name="Larracuente A.M."/>
            <person name="Singh N.D."/>
            <person name="Abad J.P."/>
            <person name="Abt D.N."/>
            <person name="Adryan B."/>
            <person name="Aguade M."/>
            <person name="Akashi H."/>
            <person name="Anderson W.W."/>
            <person name="Aquadro C.F."/>
            <person name="Ardell D.H."/>
            <person name="Arguello R."/>
            <person name="Artieri C.G."/>
            <person name="Barbash D.A."/>
            <person name="Barker D."/>
            <person name="Barsanti P."/>
            <person name="Batterham P."/>
            <person name="Batzoglou S."/>
            <person name="Begun D."/>
            <person name="Bhutkar A."/>
            <person name="Blanco E."/>
            <person name="Bosak S.A."/>
            <person name="Bradley R.K."/>
            <person name="Brand A.D."/>
            <person name="Brent M.R."/>
            <person name="Brooks A.N."/>
            <person name="Brown R.H."/>
            <person name="Butlin R.K."/>
            <person name="Caggese C."/>
            <person name="Calvi B.R."/>
            <person name="Bernardo de Carvalho A."/>
            <person name="Caspi A."/>
            <person name="Castrezana S."/>
            <person name="Celniker S.E."/>
            <person name="Chang J.L."/>
            <person name="Chapple C."/>
            <person name="Chatterji S."/>
            <person name="Chinwalla A."/>
            <person name="Civetta A."/>
            <person name="Clifton S.W."/>
            <person name="Comeron J.M."/>
            <person name="Costello J.C."/>
            <person name="Coyne J.A."/>
            <person name="Daub J."/>
            <person name="David R.G."/>
            <person name="Delcher A.L."/>
            <person name="Delehaunty K."/>
            <person name="Do C.B."/>
            <person name="Ebling H."/>
            <person name="Edwards K."/>
            <person name="Eickbush T."/>
            <person name="Evans J.D."/>
            <person name="Filipski A."/>
            <person name="Findeiss S."/>
            <person name="Freyhult E."/>
            <person name="Fulton L."/>
            <person name="Fulton R."/>
            <person name="Garcia A.C."/>
            <person name="Gardiner A."/>
            <person name="Garfield D.A."/>
            <person name="Garvin B.E."/>
            <person name="Gibson G."/>
            <person name="Gilbert D."/>
            <person name="Gnerre S."/>
            <person name="Godfrey J."/>
            <person name="Good R."/>
            <person name="Gotea V."/>
            <person name="Gravely B."/>
            <person name="Greenberg A.J."/>
            <person name="Griffiths-Jones S."/>
            <person name="Gross S."/>
            <person name="Guigo R."/>
            <person name="Gustafson E.A."/>
            <person name="Haerty W."/>
            <person name="Hahn M.W."/>
            <person name="Halligan D.L."/>
            <person name="Halpern A.L."/>
            <person name="Halter G.M."/>
            <person name="Han M.V."/>
            <person name="Heger A."/>
            <person name="Hillier L."/>
            <person name="Hinrichs A.S."/>
            <person name="Holmes I."/>
            <person name="Hoskins R.A."/>
            <person name="Hubisz M.J."/>
            <person name="Hultmark D."/>
            <person name="Huntley M.A."/>
            <person name="Jaffe D.B."/>
            <person name="Jagadeeshan S."/>
            <person name="Jeck W.R."/>
            <person name="Johnson J."/>
            <person name="Jones C.D."/>
            <person name="Jordan W.C."/>
            <person name="Karpen G.H."/>
            <person name="Kataoka E."/>
            <person name="Keightley P.D."/>
            <person name="Kheradpour P."/>
            <person name="Kirkness E.F."/>
            <person name="Koerich L.B."/>
            <person name="Kristiansen K."/>
            <person name="Kudrna D."/>
            <person name="Kulathinal R.J."/>
            <person name="Kumar S."/>
            <person name="Kwok R."/>
            <person name="Lander E."/>
            <person name="Langley C.H."/>
            <person name="Lapoint R."/>
            <person name="Lazzaro B.P."/>
            <person name="Lee S.J."/>
            <person name="Levesque L."/>
            <person name="Li R."/>
            <person name="Lin C.F."/>
            <person name="Lin M.F."/>
            <person name="Lindblad-Toh K."/>
            <person name="Llopart A."/>
            <person name="Long M."/>
            <person name="Low L."/>
            <person name="Lozovsky E."/>
            <person name="Lu J."/>
            <person name="Luo M."/>
            <person name="Machado C.A."/>
            <person name="Makalowski W."/>
            <person name="Marzo M."/>
            <person name="Matsuda M."/>
            <person name="Matzkin L."/>
            <person name="McAllister B."/>
            <person name="McBride C.S."/>
            <person name="McKernan B."/>
            <person name="McKernan K."/>
            <person name="Mendez-Lago M."/>
            <person name="Minx P."/>
            <person name="Mollenhauer M.U."/>
            <person name="Montooth K."/>
            <person name="Mount S.M."/>
            <person name="Mu X."/>
            <person name="Myers E."/>
            <person name="Negre B."/>
            <person name="Newfeld S."/>
            <person name="Nielsen R."/>
            <person name="Noor M.A."/>
            <person name="O'Grady P."/>
            <person name="Pachter L."/>
            <person name="Papaceit M."/>
            <person name="Parisi M.J."/>
            <person name="Parisi M."/>
            <person name="Parts L."/>
            <person name="Pedersen J.S."/>
            <person name="Pesole G."/>
            <person name="Phillippy A.M."/>
            <person name="Ponting C.P."/>
            <person name="Pop M."/>
            <person name="Porcelli D."/>
            <person name="Powell J.R."/>
            <person name="Prohaska S."/>
            <person name="Pruitt K."/>
            <person name="Puig M."/>
            <person name="Quesneville H."/>
            <person name="Ram K.R."/>
            <person name="Rand D."/>
            <person name="Rasmussen M.D."/>
            <person name="Reed L.K."/>
            <person name="Reenan R."/>
            <person name="Reily A."/>
            <person name="Remington K.A."/>
            <person name="Rieger T.T."/>
            <person name="Ritchie M.G."/>
            <person name="Robin C."/>
            <person name="Rogers Y.H."/>
            <person name="Rohde C."/>
            <person name="Rozas J."/>
            <person name="Rubenfield M.J."/>
            <person name="Ruiz A."/>
            <person name="Russo S."/>
            <person name="Salzberg S.L."/>
            <person name="Sanchez-Gracia A."/>
            <person name="Saranga D.J."/>
            <person name="Sato H."/>
            <person name="Schaeffer S.W."/>
            <person name="Schatz M.C."/>
            <person name="Schlenke T."/>
            <person name="Schwartz R."/>
            <person name="Segarra C."/>
            <person name="Singh R.S."/>
            <person name="Sirot L."/>
            <person name="Sirota M."/>
            <person name="Sisneros N.B."/>
            <person name="Smith C.D."/>
            <person name="Smith T.F."/>
            <person name="Spieth J."/>
            <person name="Stage D.E."/>
            <person name="Stark A."/>
            <person name="Stephan W."/>
            <person name="Strausberg R.L."/>
            <person name="Strempel S."/>
            <person name="Sturgill D."/>
            <person name="Sutton G."/>
            <person name="Sutton G.G."/>
            <person name="Tao W."/>
            <person name="Teichmann S."/>
            <person name="Tobari Y.N."/>
            <person name="Tomimura Y."/>
            <person name="Tsolas J.M."/>
            <person name="Valente V.L."/>
            <person name="Venter E."/>
            <person name="Venter J.C."/>
            <person name="Vicario S."/>
            <person name="Vieira F.G."/>
            <person name="Vilella A.J."/>
            <person name="Villasante A."/>
            <person name="Walenz B."/>
            <person name="Wang J."/>
            <person name="Wasserman M."/>
            <person name="Watts T."/>
            <person name="Wilson D."/>
            <person name="Wilson R.K."/>
            <person name="Wing R.A."/>
            <person name="Wolfner M.F."/>
            <person name="Wong A."/>
            <person name="Wong G.K."/>
            <person name="Wu C.I."/>
            <person name="Wu G."/>
            <person name="Yamamoto D."/>
            <person name="Yang H.P."/>
            <person name="Yang S.P."/>
            <person name="Yorke J.A."/>
            <person name="Yoshida K."/>
            <person name="Zdobnov E."/>
            <person name="Zhang P."/>
            <person name="Zhang Y."/>
            <person name="Zimin A.V."/>
            <person name="Baldwin J."/>
            <person name="Abdouelleil A."/>
            <person name="Abdulkadir J."/>
            <person name="Abebe A."/>
            <person name="Abera B."/>
            <person name="Abreu J."/>
            <person name="Acer S.C."/>
            <person name="Aftuck L."/>
            <person name="Alexander A."/>
            <person name="An P."/>
            <person name="Anderson E."/>
            <person name="Anderson S."/>
            <person name="Arachi H."/>
            <person name="Azer M."/>
            <person name="Bachantsang P."/>
            <person name="Barry A."/>
            <person name="Bayul T."/>
            <person name="Berlin A."/>
            <person name="Bessette D."/>
            <person name="Bloom T."/>
            <person name="Blye J."/>
            <person name="Boguslavskiy L."/>
            <person name="Bonnet C."/>
            <person name="Boukhgalter B."/>
            <person name="Bourzgui I."/>
            <person name="Brown A."/>
            <person name="Cahill P."/>
            <person name="Channer S."/>
            <person name="Cheshatsang Y."/>
            <person name="Chuda L."/>
            <person name="Citroen M."/>
            <person name="Collymore A."/>
            <person name="Cooke P."/>
            <person name="Costello M."/>
            <person name="D'Aco K."/>
            <person name="Daza R."/>
            <person name="De Haan G."/>
            <person name="DeGray S."/>
            <person name="DeMaso C."/>
            <person name="Dhargay N."/>
            <person name="Dooley K."/>
            <person name="Dooley E."/>
            <person name="Doricent M."/>
            <person name="Dorje P."/>
            <person name="Dorjee K."/>
            <person name="Dupes A."/>
            <person name="Elong R."/>
            <person name="Falk J."/>
            <person name="Farina A."/>
            <person name="Faro S."/>
            <person name="Ferguson D."/>
            <person name="Fisher S."/>
            <person name="Foley C.D."/>
            <person name="Franke A."/>
            <person name="Friedrich D."/>
            <person name="Gadbois L."/>
            <person name="Gearin G."/>
            <person name="Gearin C.R."/>
            <person name="Giannoukos G."/>
            <person name="Goode T."/>
            <person name="Graham J."/>
            <person name="Grandbois E."/>
            <person name="Grewal S."/>
            <person name="Gyaltsen K."/>
            <person name="Hafez N."/>
            <person name="Hagos B."/>
            <person name="Hall J."/>
            <person name="Henson C."/>
            <person name="Hollinger A."/>
            <person name="Honan T."/>
            <person name="Huard M.D."/>
            <person name="Hughes L."/>
            <person name="Hurhula B."/>
            <person name="Husby M.E."/>
            <person name="Kamat A."/>
            <person name="Kanga B."/>
            <person name="Kashin S."/>
            <person name="Khazanovich D."/>
            <person name="Kisner P."/>
            <person name="Lance K."/>
            <person name="Lara M."/>
            <person name="Lee W."/>
            <person name="Lennon N."/>
            <person name="Letendre F."/>
            <person name="LeVine R."/>
            <person name="Lipovsky A."/>
            <person name="Liu X."/>
            <person name="Liu J."/>
            <person name="Liu S."/>
            <person name="Lokyitsang T."/>
            <person name="Lokyitsang Y."/>
            <person name="Lubonja R."/>
            <person name="Lui A."/>
            <person name="MacDonald P."/>
            <person name="Magnisalis V."/>
            <person name="Maru K."/>
            <person name="Matthews C."/>
            <person name="McCusker W."/>
            <person name="McDonough S."/>
            <person name="Mehta T."/>
            <person name="Meldrim J."/>
            <person name="Meneus L."/>
            <person name="Mihai O."/>
            <person name="Mihalev A."/>
            <person name="Mihova T."/>
            <person name="Mittelman R."/>
            <person name="Mlenga V."/>
            <person name="Montmayeur A."/>
            <person name="Mulrain L."/>
            <person name="Navidi A."/>
            <person name="Naylor J."/>
            <person name="Negash T."/>
            <person name="Nguyen T."/>
            <person name="Nguyen N."/>
            <person name="Nicol R."/>
            <person name="Norbu C."/>
            <person name="Norbu N."/>
            <person name="Novod N."/>
            <person name="O'Neill B."/>
            <person name="Osman S."/>
            <person name="Markiewicz E."/>
            <person name="Oyono O.L."/>
            <person name="Patti C."/>
            <person name="Phunkhang P."/>
            <person name="Pierre F."/>
            <person name="Priest M."/>
            <person name="Raghuraman S."/>
            <person name="Rege F."/>
            <person name="Reyes R."/>
            <person name="Rise C."/>
            <person name="Rogov P."/>
            <person name="Ross K."/>
            <person name="Ryan E."/>
            <person name="Settipalli S."/>
            <person name="Shea T."/>
            <person name="Sherpa N."/>
            <person name="Shi L."/>
            <person name="Shih D."/>
            <person name="Sparrow T."/>
            <person name="Spaulding J."/>
            <person name="Stalker J."/>
            <person name="Stange-Thomann N."/>
            <person name="Stavropoulos S."/>
            <person name="Stone C."/>
            <person name="Strader C."/>
            <person name="Tesfaye S."/>
            <person name="Thomson T."/>
            <person name="Thoulutsang Y."/>
            <person name="Thoulutsang D."/>
            <person name="Topham K."/>
            <person name="Topping I."/>
            <person name="Tsamla T."/>
            <person name="Vassiliev H."/>
            <person name="Vo A."/>
            <person name="Wangchuk T."/>
            <person name="Wangdi T."/>
            <person name="Weiand M."/>
            <person name="Wilkinson J."/>
            <person name="Wilson A."/>
            <person name="Yadav S."/>
            <person name="Young G."/>
            <person name="Yu Q."/>
            <person name="Zembek L."/>
            <person name="Zhong D."/>
            <person name="Zimmer A."/>
            <person name="Zwirko Z."/>
            <person name="Jaffe D.B."/>
            <person name="Alvarez P."/>
            <person name="Brockman W."/>
            <person name="Butler J."/>
            <person name="Chin C."/>
            <person name="Gnerre S."/>
            <person name="Grabherr M."/>
            <person name="Kleber M."/>
            <person name="Mauceli E."/>
            <person name="MacCallum I."/>
        </authorList>
    </citation>
    <scope>NUCLEOTIDE SEQUENCE [LARGE SCALE GENOMIC DNA]</scope>
    <source>
        <strain evidence="4">MSH-3 / Tucson 14011-0111.49</strain>
    </source>
</reference>
<keyword evidence="4" id="KW-1185">Reference proteome</keyword>
<name>B4IRM6_DROPE</name>
<feature type="coiled-coil region" evidence="1">
    <location>
        <begin position="156"/>
        <end position="183"/>
    </location>
</feature>
<dbReference type="HOGENOM" id="CLU_1241277_0_0_1"/>
<protein>
    <submittedName>
        <fullName evidence="3">GL12869</fullName>
    </submittedName>
</protein>
<feature type="compositionally biased region" description="Low complexity" evidence="2">
    <location>
        <begin position="100"/>
        <end position="135"/>
    </location>
</feature>
<evidence type="ECO:0000256" key="1">
    <source>
        <dbReference type="SAM" id="Coils"/>
    </source>
</evidence>
<organism evidence="4">
    <name type="scientific">Drosophila persimilis</name>
    <name type="common">Fruit fly</name>
    <dbReference type="NCBI Taxonomy" id="7234"/>
    <lineage>
        <taxon>Eukaryota</taxon>
        <taxon>Metazoa</taxon>
        <taxon>Ecdysozoa</taxon>
        <taxon>Arthropoda</taxon>
        <taxon>Hexapoda</taxon>
        <taxon>Insecta</taxon>
        <taxon>Pterygota</taxon>
        <taxon>Neoptera</taxon>
        <taxon>Endopterygota</taxon>
        <taxon>Diptera</taxon>
        <taxon>Brachycera</taxon>
        <taxon>Muscomorpha</taxon>
        <taxon>Ephydroidea</taxon>
        <taxon>Drosophilidae</taxon>
        <taxon>Drosophila</taxon>
        <taxon>Sophophora</taxon>
    </lineage>
</organism>
<proteinExistence type="predicted"/>
<dbReference type="EMBL" id="CH694776">
    <property type="protein sequence ID" value="EDW37764.1"/>
    <property type="molecule type" value="Genomic_DNA"/>
</dbReference>
<feature type="region of interest" description="Disordered" evidence="2">
    <location>
        <begin position="100"/>
        <end position="148"/>
    </location>
</feature>
<accession>B4IRM6</accession>
<dbReference type="AlphaFoldDB" id="B4IRM6"/>
<dbReference type="STRING" id="7234.B4IRM6"/>
<gene>
    <name evidence="3" type="primary">Dper\GL12869</name>
    <name evidence="3" type="ORF">Dper_GL12869</name>
</gene>
<feature type="region of interest" description="Disordered" evidence="2">
    <location>
        <begin position="1"/>
        <end position="36"/>
    </location>
</feature>
<keyword evidence="1" id="KW-0175">Coiled coil</keyword>